<dbReference type="Proteomes" id="UP000434276">
    <property type="component" value="Unassembled WGS sequence"/>
</dbReference>
<evidence type="ECO:0000313" key="4">
    <source>
        <dbReference type="EMBL" id="CAA0383506.1"/>
    </source>
</evidence>
<evidence type="ECO:0000256" key="1">
    <source>
        <dbReference type="PROSITE-ProRule" id="PRU00047"/>
    </source>
</evidence>
<organism evidence="4 5">
    <name type="scientific">Arabidopsis thaliana</name>
    <name type="common">Mouse-ear cress</name>
    <dbReference type="NCBI Taxonomy" id="3702"/>
    <lineage>
        <taxon>Eukaryota</taxon>
        <taxon>Viridiplantae</taxon>
        <taxon>Streptophyta</taxon>
        <taxon>Embryophyta</taxon>
        <taxon>Tracheophyta</taxon>
        <taxon>Spermatophyta</taxon>
        <taxon>Magnoliopsida</taxon>
        <taxon>eudicotyledons</taxon>
        <taxon>Gunneridae</taxon>
        <taxon>Pentapetalae</taxon>
        <taxon>rosids</taxon>
        <taxon>malvids</taxon>
        <taxon>Brassicales</taxon>
        <taxon>Brassicaceae</taxon>
        <taxon>Camelineae</taxon>
        <taxon>Arabidopsis</taxon>
    </lineage>
</organism>
<dbReference type="PANTHER" id="PTHR31286">
    <property type="entry name" value="GLYCINE-RICH CELL WALL STRUCTURAL PROTEIN 1.8-LIKE"/>
    <property type="match status" value="1"/>
</dbReference>
<feature type="compositionally biased region" description="Polar residues" evidence="2">
    <location>
        <begin position="331"/>
        <end position="343"/>
    </location>
</feature>
<reference evidence="4 5" key="1">
    <citation type="submission" date="2019-12" db="EMBL/GenBank/DDBJ databases">
        <authorList>
            <person name="Jiao W.-B."/>
            <person name="Schneeberger K."/>
        </authorList>
    </citation>
    <scope>NUCLEOTIDE SEQUENCE [LARGE SCALE GENOMIC DNA]</scope>
    <source>
        <strain evidence="5">cv. C24</strain>
    </source>
</reference>
<sequence length="359" mass="39459">MALNNPRRTRRYLALGLADEPIAVRETVYAQVREKKRQSLVCRVLSPRRQDLYSVIDKLRLEWCLGGYECHGRIIGGGKCQFKWEDEQVPEFLKSVPMWLKIRGIPIQYLCDGTVREIASSMGEVMEVELDDGMVDLSSVRARVNVCVDTRLCFKKVARFDSGEVKIVSFRYEEIGMSKARFKFCFNCGDMNHLARNCLIPWVDVPDPYERSLSPPPHESNSDGSAEGNCGDGGTSSGTLELLELVDAVQDFPVGDGEQLELAGVVQDLPVGDGEQQQQGLDGVEEANATQVDSEMVGISSEGSKRKFDAVEQGDENPEKRLRGITDATEGGSTDATQGGSTDATEEGLGVSLKPLQGE</sequence>
<evidence type="ECO:0000256" key="2">
    <source>
        <dbReference type="SAM" id="MobiDB-lite"/>
    </source>
</evidence>
<dbReference type="EMBL" id="CACSHJ010000089">
    <property type="protein sequence ID" value="CAA0383506.1"/>
    <property type="molecule type" value="Genomic_DNA"/>
</dbReference>
<dbReference type="OrthoDB" id="1082339at2759"/>
<dbReference type="AlphaFoldDB" id="A0A5S9XF56"/>
<dbReference type="InterPro" id="IPR001878">
    <property type="entry name" value="Znf_CCHC"/>
</dbReference>
<accession>A0A5S9XF56</accession>
<keyword evidence="1" id="KW-0863">Zinc-finger</keyword>
<evidence type="ECO:0000259" key="3">
    <source>
        <dbReference type="PROSITE" id="PS50158"/>
    </source>
</evidence>
<keyword evidence="1" id="KW-0862">Zinc</keyword>
<gene>
    <name evidence="4" type="ORF">C24_LOCUS13715</name>
</gene>
<dbReference type="InterPro" id="IPR040256">
    <property type="entry name" value="At4g02000-like"/>
</dbReference>
<dbReference type="GO" id="GO:0003676">
    <property type="term" value="F:nucleic acid binding"/>
    <property type="evidence" value="ECO:0007669"/>
    <property type="project" value="InterPro"/>
</dbReference>
<feature type="region of interest" description="Disordered" evidence="2">
    <location>
        <begin position="294"/>
        <end position="359"/>
    </location>
</feature>
<protein>
    <recommendedName>
        <fullName evidence="3">CCHC-type domain-containing protein</fullName>
    </recommendedName>
</protein>
<dbReference type="ExpressionAtlas" id="A0A5S9XF56">
    <property type="expression patterns" value="baseline and differential"/>
</dbReference>
<dbReference type="PANTHER" id="PTHR31286:SF170">
    <property type="entry name" value="(RAPE) HYPOTHETICAL PROTEIN"/>
    <property type="match status" value="1"/>
</dbReference>
<feature type="domain" description="CCHC-type" evidence="3">
    <location>
        <begin position="185"/>
        <end position="198"/>
    </location>
</feature>
<proteinExistence type="predicted"/>
<dbReference type="GO" id="GO:0008270">
    <property type="term" value="F:zinc ion binding"/>
    <property type="evidence" value="ECO:0007669"/>
    <property type="project" value="UniProtKB-KW"/>
</dbReference>
<feature type="region of interest" description="Disordered" evidence="2">
    <location>
        <begin position="210"/>
        <end position="234"/>
    </location>
</feature>
<dbReference type="PROSITE" id="PS50158">
    <property type="entry name" value="ZF_CCHC"/>
    <property type="match status" value="1"/>
</dbReference>
<keyword evidence="1" id="KW-0479">Metal-binding</keyword>
<name>A0A5S9XF56_ARATH</name>
<evidence type="ECO:0000313" key="5">
    <source>
        <dbReference type="Proteomes" id="UP000434276"/>
    </source>
</evidence>
<dbReference type="Pfam" id="PF00098">
    <property type="entry name" value="zf-CCHC"/>
    <property type="match status" value="1"/>
</dbReference>